<dbReference type="GO" id="GO:0004497">
    <property type="term" value="F:monooxygenase activity"/>
    <property type="evidence" value="ECO:0007669"/>
    <property type="project" value="UniProtKB-KW"/>
</dbReference>
<dbReference type="InterPro" id="IPR050641">
    <property type="entry name" value="RIFMO-like"/>
</dbReference>
<dbReference type="Gene3D" id="3.40.30.120">
    <property type="match status" value="1"/>
</dbReference>
<dbReference type="Pfam" id="PF01494">
    <property type="entry name" value="FAD_binding_3"/>
    <property type="match status" value="1"/>
</dbReference>
<dbReference type="PRINTS" id="PR00420">
    <property type="entry name" value="RNGMNOXGNASE"/>
</dbReference>
<dbReference type="InterPro" id="IPR036188">
    <property type="entry name" value="FAD/NAD-bd_sf"/>
</dbReference>
<keyword evidence="5" id="KW-0503">Monooxygenase</keyword>
<keyword evidence="5" id="KW-0560">Oxidoreductase</keyword>
<proteinExistence type="predicted"/>
<dbReference type="PANTHER" id="PTHR43004:SF19">
    <property type="entry name" value="BINDING MONOOXYGENASE, PUTATIVE (JCVI)-RELATED"/>
    <property type="match status" value="1"/>
</dbReference>
<dbReference type="Proteomes" id="UP001595923">
    <property type="component" value="Unassembled WGS sequence"/>
</dbReference>
<feature type="domain" description="FAD-binding" evidence="4">
    <location>
        <begin position="4"/>
        <end position="342"/>
    </location>
</feature>
<dbReference type="Pfam" id="PF21274">
    <property type="entry name" value="Rng_hyd_C"/>
    <property type="match status" value="1"/>
</dbReference>
<dbReference type="InterPro" id="IPR002938">
    <property type="entry name" value="FAD-bd"/>
</dbReference>
<evidence type="ECO:0000313" key="5">
    <source>
        <dbReference type="EMBL" id="MFC4564372.1"/>
    </source>
</evidence>
<sequence>MSHPVLVIGAGPTGLALACGLRLRGIPVRVIDAASEPAGTSRALGVQPRGVEVLDRLGALGDLPERAIRLSEVRVHVGRRLVSTMPMRWLAARERSPLLISQVEIETALRERLEALGGRVEWEHELVGATQDDHAVTVVLRTPSGMADTRVPWLVGCDGAHSLVRKLAGIGFPGAPVAEDFLLADVRARWTADPEIMTSWAHGGGMISVCALPGEGRWRLMSPSPPGTDPGRDRTGIRPRLERQLAACTPFRGEEIDRVEWLSSFRIHRRLADSYRRGRMLVAGDAAAVHHPFGGQGMNTGLGDAENLAWKLALVEGGGADPRLIDSYEAERRPVAEGVVAATSATSRVVLGDSPGIRSLRDTLLLPLMDHPKVQGYLWRSASQLGVSYRGRTLAPKPCPLRAGPRPGDRVPDIACHDTGGASIRMHRALRGRWALITRPGDHEVSAAAVRRRLGAGLVVLYPDHPGLTDTLLVRPDAHLAWRGTADPHALGRWLDRVLGSGAVPAPA</sequence>
<keyword evidence="6" id="KW-1185">Reference proteome</keyword>
<keyword evidence="2" id="KW-0285">Flavoprotein</keyword>
<dbReference type="Gene3D" id="3.30.70.2450">
    <property type="match status" value="1"/>
</dbReference>
<accession>A0ABV9E0Z6</accession>
<dbReference type="PANTHER" id="PTHR43004">
    <property type="entry name" value="TRK SYSTEM POTASSIUM UPTAKE PROTEIN"/>
    <property type="match status" value="1"/>
</dbReference>
<dbReference type="RefSeq" id="WP_378577419.1">
    <property type="nucleotide sequence ID" value="NZ_JBHSFQ010000023.1"/>
</dbReference>
<comment type="caution">
    <text evidence="5">The sequence shown here is derived from an EMBL/GenBank/DDBJ whole genome shotgun (WGS) entry which is preliminary data.</text>
</comment>
<evidence type="ECO:0000259" key="4">
    <source>
        <dbReference type="Pfam" id="PF01494"/>
    </source>
</evidence>
<protein>
    <submittedName>
        <fullName evidence="5">FAD-dependent monooxygenase</fullName>
    </submittedName>
</protein>
<keyword evidence="3" id="KW-0274">FAD</keyword>
<dbReference type="SUPFAM" id="SSF51905">
    <property type="entry name" value="FAD/NAD(P)-binding domain"/>
    <property type="match status" value="1"/>
</dbReference>
<evidence type="ECO:0000256" key="1">
    <source>
        <dbReference type="ARBA" id="ARBA00001974"/>
    </source>
</evidence>
<dbReference type="Gene3D" id="3.50.50.60">
    <property type="entry name" value="FAD/NAD(P)-binding domain"/>
    <property type="match status" value="1"/>
</dbReference>
<comment type="cofactor">
    <cofactor evidence="1">
        <name>FAD</name>
        <dbReference type="ChEBI" id="CHEBI:57692"/>
    </cofactor>
</comment>
<reference evidence="6" key="1">
    <citation type="journal article" date="2019" name="Int. J. Syst. Evol. Microbiol.">
        <title>The Global Catalogue of Microorganisms (GCM) 10K type strain sequencing project: providing services to taxonomists for standard genome sequencing and annotation.</title>
        <authorList>
            <consortium name="The Broad Institute Genomics Platform"/>
            <consortium name="The Broad Institute Genome Sequencing Center for Infectious Disease"/>
            <person name="Wu L."/>
            <person name="Ma J."/>
        </authorList>
    </citation>
    <scope>NUCLEOTIDE SEQUENCE [LARGE SCALE GENOMIC DNA]</scope>
    <source>
        <strain evidence="6">XZYJ18</strain>
    </source>
</reference>
<evidence type="ECO:0000256" key="2">
    <source>
        <dbReference type="ARBA" id="ARBA00022630"/>
    </source>
</evidence>
<gene>
    <name evidence="5" type="ORF">ACFO4E_21125</name>
</gene>
<evidence type="ECO:0000313" key="6">
    <source>
        <dbReference type="Proteomes" id="UP001595923"/>
    </source>
</evidence>
<organism evidence="5 6">
    <name type="scientific">Nocardiopsis mangrovi</name>
    <dbReference type="NCBI Taxonomy" id="1179818"/>
    <lineage>
        <taxon>Bacteria</taxon>
        <taxon>Bacillati</taxon>
        <taxon>Actinomycetota</taxon>
        <taxon>Actinomycetes</taxon>
        <taxon>Streptosporangiales</taxon>
        <taxon>Nocardiopsidaceae</taxon>
        <taxon>Nocardiopsis</taxon>
    </lineage>
</organism>
<dbReference type="EMBL" id="JBHSFQ010000023">
    <property type="protein sequence ID" value="MFC4564372.1"/>
    <property type="molecule type" value="Genomic_DNA"/>
</dbReference>
<name>A0ABV9E0Z6_9ACTN</name>
<evidence type="ECO:0000256" key="3">
    <source>
        <dbReference type="ARBA" id="ARBA00022827"/>
    </source>
</evidence>